<evidence type="ECO:0000256" key="1">
    <source>
        <dbReference type="ARBA" id="ARBA00001070"/>
    </source>
</evidence>
<dbReference type="SUPFAM" id="SSF53474">
    <property type="entry name" value="alpha/beta-Hydrolases"/>
    <property type="match status" value="1"/>
</dbReference>
<name>A0A0L0HBC0_SPIPD</name>
<keyword evidence="5 6" id="KW-0720">Serine protease</keyword>
<dbReference type="InterPro" id="IPR029058">
    <property type="entry name" value="AB_hydrolase_fold"/>
</dbReference>
<dbReference type="PANTHER" id="PTHR42881">
    <property type="entry name" value="PROLYL ENDOPEPTIDASE"/>
    <property type="match status" value="1"/>
</dbReference>
<dbReference type="GO" id="GO:0004252">
    <property type="term" value="F:serine-type endopeptidase activity"/>
    <property type="evidence" value="ECO:0007669"/>
    <property type="project" value="UniProtKB-UniRule"/>
</dbReference>
<dbReference type="PRINTS" id="PR00862">
    <property type="entry name" value="PROLIGOPTASE"/>
</dbReference>
<dbReference type="VEuPathDB" id="FungiDB:SPPG_06563"/>
<dbReference type="eggNOG" id="KOG2237">
    <property type="taxonomic scope" value="Eukaryota"/>
</dbReference>
<evidence type="ECO:0000256" key="3">
    <source>
        <dbReference type="ARBA" id="ARBA00022670"/>
    </source>
</evidence>
<dbReference type="GeneID" id="27689856"/>
<dbReference type="Gene3D" id="2.130.10.120">
    <property type="entry name" value="Prolyl oligopeptidase, N-terminal domain"/>
    <property type="match status" value="1"/>
</dbReference>
<dbReference type="EC" id="3.4.21.-" evidence="6"/>
<evidence type="ECO:0000256" key="6">
    <source>
        <dbReference type="RuleBase" id="RU368024"/>
    </source>
</evidence>
<evidence type="ECO:0000256" key="4">
    <source>
        <dbReference type="ARBA" id="ARBA00022801"/>
    </source>
</evidence>
<dbReference type="InterPro" id="IPR051167">
    <property type="entry name" value="Prolyl_oligopep/macrocyclase"/>
</dbReference>
<evidence type="ECO:0000259" key="7">
    <source>
        <dbReference type="Pfam" id="PF00326"/>
    </source>
</evidence>
<dbReference type="InterPro" id="IPR001375">
    <property type="entry name" value="Peptidase_S9_cat"/>
</dbReference>
<organism evidence="9 10">
    <name type="scientific">Spizellomyces punctatus (strain DAOM BR117)</name>
    <dbReference type="NCBI Taxonomy" id="645134"/>
    <lineage>
        <taxon>Eukaryota</taxon>
        <taxon>Fungi</taxon>
        <taxon>Fungi incertae sedis</taxon>
        <taxon>Chytridiomycota</taxon>
        <taxon>Chytridiomycota incertae sedis</taxon>
        <taxon>Chytridiomycetes</taxon>
        <taxon>Spizellomycetales</taxon>
        <taxon>Spizellomycetaceae</taxon>
        <taxon>Spizellomyces</taxon>
    </lineage>
</organism>
<dbReference type="GO" id="GO:0005829">
    <property type="term" value="C:cytosol"/>
    <property type="evidence" value="ECO:0007669"/>
    <property type="project" value="TreeGrafter"/>
</dbReference>
<gene>
    <name evidence="9" type="ORF">SPPG_06563</name>
</gene>
<proteinExistence type="inferred from homology"/>
<comment type="catalytic activity">
    <reaction evidence="1">
        <text>Hydrolysis of Pro-|-Xaa &gt;&gt; Ala-|-Xaa in oligopeptides.</text>
        <dbReference type="EC" id="3.4.21.26"/>
    </reaction>
</comment>
<dbReference type="Proteomes" id="UP000053201">
    <property type="component" value="Unassembled WGS sequence"/>
</dbReference>
<dbReference type="RefSeq" id="XP_016606199.1">
    <property type="nucleotide sequence ID" value="XM_016754764.1"/>
</dbReference>
<feature type="domain" description="Peptidase S9 prolyl oligopeptidase catalytic" evidence="7">
    <location>
        <begin position="540"/>
        <end position="756"/>
    </location>
</feature>
<sequence length="761" mass="86449">MQRGGLLALNIVLRQRVHRARVDLQTLSCLTVRRRLHIMGPAVVAESPRGPFDYPAVRRDETVAEVLHGKEIKDPYRWLEDPDSEETKAFVEAQNKLFYNFVEKNPYRKSFKEKLTNLWNYERFGAPFKRGDNYYYFHNSGLQAQAVLYKLESLDGTPKTFLDPNKLSEDGTVSLNTYGFTKSGKYFAYGLSASGSDWVTIHVRETTDDASLNYESKPIEWAKFTSIEWTHDDKGFFYNRYPKPAHTTSDKAGTETDANKNAMLFYHKIGTPQEEDVLVYKPDDPDFIVHAEISDDGKFLIMNVCRSCDPEKKLYILDIEKTYEKNGKREMTTNPEIAKVVDEFIAEFDYVTNEGSVFWFQTTLDAPKRRIVKYDLADPQKGFVEVIPESEDVLSFNRVADNDKLILAYLHDVKHVVRLYSLKSGEALTPKELPLPLGSIIGSLTGRKEDKEIFYSFSSFTTPGMIYRFDFRTLKHSVFKETQVNGLQADLLETKQIFYTSKDGTKIPMYIISRKDTPLDGNNVTLLYGYGGFNVSILPSFSVTWLTFVQHMKGVVAVANIRGGGEYGQEKWYDQGKRDKKQNVFDDFQAAAKWLVENKYTNPKKLGINGGSNGGLLVGACLNQAPELFGCGIADVGVLDMLRFHKFTIGHAWTSDYGDPDKKEDFDVLLKYSPLHNVRSDKPYPAVLITTGDHDDRVVPLHSHKFLATLQHTARNNPQPIMIRVETKAGHGAGKSTQQRIEEATDKFSFLGLTLGATWTD</sequence>
<dbReference type="EMBL" id="KQ257461">
    <property type="protein sequence ID" value="KNC98159.1"/>
    <property type="molecule type" value="Genomic_DNA"/>
</dbReference>
<dbReference type="GO" id="GO:0070012">
    <property type="term" value="F:oligopeptidase activity"/>
    <property type="evidence" value="ECO:0007669"/>
    <property type="project" value="TreeGrafter"/>
</dbReference>
<dbReference type="InterPro" id="IPR023302">
    <property type="entry name" value="Pept_S9A_N"/>
</dbReference>
<dbReference type="FunFam" id="3.40.50.1820:FF:000005">
    <property type="entry name" value="Prolyl endopeptidase"/>
    <property type="match status" value="1"/>
</dbReference>
<comment type="similarity">
    <text evidence="2 6">Belongs to the peptidase S9A family.</text>
</comment>
<keyword evidence="3 6" id="KW-0645">Protease</keyword>
<dbReference type="Gene3D" id="3.40.50.1820">
    <property type="entry name" value="alpha/beta hydrolase"/>
    <property type="match status" value="1"/>
</dbReference>
<protein>
    <recommendedName>
        <fullName evidence="6">Prolyl endopeptidase</fullName>
        <ecNumber evidence="6">3.4.21.-</ecNumber>
    </recommendedName>
</protein>
<dbReference type="InterPro" id="IPR002470">
    <property type="entry name" value="Peptidase_S9A"/>
</dbReference>
<dbReference type="GO" id="GO:0006508">
    <property type="term" value="P:proteolysis"/>
    <property type="evidence" value="ECO:0007669"/>
    <property type="project" value="UniProtKB-KW"/>
</dbReference>
<accession>A0A0L0HBC0</accession>
<dbReference type="FunFam" id="2.130.10.120:FF:000001">
    <property type="entry name" value="Prolyl endopeptidase"/>
    <property type="match status" value="1"/>
</dbReference>
<dbReference type="AlphaFoldDB" id="A0A0L0HBC0"/>
<dbReference type="Pfam" id="PF02897">
    <property type="entry name" value="Peptidase_S9_N"/>
    <property type="match status" value="1"/>
</dbReference>
<evidence type="ECO:0000259" key="8">
    <source>
        <dbReference type="Pfam" id="PF02897"/>
    </source>
</evidence>
<dbReference type="InterPro" id="IPR002471">
    <property type="entry name" value="Pept_S9_AS"/>
</dbReference>
<evidence type="ECO:0000256" key="2">
    <source>
        <dbReference type="ARBA" id="ARBA00005228"/>
    </source>
</evidence>
<dbReference type="PANTHER" id="PTHR42881:SF2">
    <property type="entry name" value="PROLYL ENDOPEPTIDASE"/>
    <property type="match status" value="1"/>
</dbReference>
<dbReference type="InParanoid" id="A0A0L0HBC0"/>
<evidence type="ECO:0000256" key="5">
    <source>
        <dbReference type="ARBA" id="ARBA00022825"/>
    </source>
</evidence>
<feature type="domain" description="Peptidase S9A N-terminal" evidence="8">
    <location>
        <begin position="55"/>
        <end position="481"/>
    </location>
</feature>
<dbReference type="SUPFAM" id="SSF50993">
    <property type="entry name" value="Peptidase/esterase 'gauge' domain"/>
    <property type="match status" value="1"/>
</dbReference>
<dbReference type="OrthoDB" id="248387at2759"/>
<dbReference type="PROSITE" id="PS00708">
    <property type="entry name" value="PRO_ENDOPEP_SER"/>
    <property type="match status" value="1"/>
</dbReference>
<dbReference type="Pfam" id="PF00326">
    <property type="entry name" value="Peptidase_S9"/>
    <property type="match status" value="1"/>
</dbReference>
<dbReference type="OMA" id="LDPWFSH"/>
<keyword evidence="10" id="KW-1185">Reference proteome</keyword>
<keyword evidence="4 6" id="KW-0378">Hydrolase</keyword>
<evidence type="ECO:0000313" key="9">
    <source>
        <dbReference type="EMBL" id="KNC98159.1"/>
    </source>
</evidence>
<reference evidence="9 10" key="1">
    <citation type="submission" date="2009-08" db="EMBL/GenBank/DDBJ databases">
        <title>The Genome Sequence of Spizellomyces punctatus strain DAOM BR117.</title>
        <authorList>
            <consortium name="The Broad Institute Genome Sequencing Platform"/>
            <person name="Russ C."/>
            <person name="Cuomo C."/>
            <person name="Shea T."/>
            <person name="Young S.K."/>
            <person name="Zeng Q."/>
            <person name="Koehrsen M."/>
            <person name="Haas B."/>
            <person name="Borodovsky M."/>
            <person name="Guigo R."/>
            <person name="Alvarado L."/>
            <person name="Berlin A."/>
            <person name="Bochicchio J."/>
            <person name="Borenstein D."/>
            <person name="Chapman S."/>
            <person name="Chen Z."/>
            <person name="Engels R."/>
            <person name="Freedman E."/>
            <person name="Gellesch M."/>
            <person name="Goldberg J."/>
            <person name="Griggs A."/>
            <person name="Gujja S."/>
            <person name="Heiman D."/>
            <person name="Hepburn T."/>
            <person name="Howarth C."/>
            <person name="Jen D."/>
            <person name="Larson L."/>
            <person name="Lewis B."/>
            <person name="Mehta T."/>
            <person name="Park D."/>
            <person name="Pearson M."/>
            <person name="Roberts A."/>
            <person name="Saif S."/>
            <person name="Shenoy N."/>
            <person name="Sisk P."/>
            <person name="Stolte C."/>
            <person name="Sykes S."/>
            <person name="Thomson T."/>
            <person name="Walk T."/>
            <person name="White J."/>
            <person name="Yandava C."/>
            <person name="Burger G."/>
            <person name="Gray M.W."/>
            <person name="Holland P.W.H."/>
            <person name="King N."/>
            <person name="Lang F.B.F."/>
            <person name="Roger A.J."/>
            <person name="Ruiz-Trillo I."/>
            <person name="Lander E."/>
            <person name="Nusbaum C."/>
        </authorList>
    </citation>
    <scope>NUCLEOTIDE SEQUENCE [LARGE SCALE GENOMIC DNA]</scope>
    <source>
        <strain evidence="9 10">DAOM BR117</strain>
    </source>
</reference>
<evidence type="ECO:0000313" key="10">
    <source>
        <dbReference type="Proteomes" id="UP000053201"/>
    </source>
</evidence>